<dbReference type="CDD" id="cd07814">
    <property type="entry name" value="SRPBCC_CalC_Aha1-like"/>
    <property type="match status" value="1"/>
</dbReference>
<dbReference type="EMBL" id="PYZH01000009">
    <property type="protein sequence ID" value="PTF16374.1"/>
    <property type="molecule type" value="Genomic_DNA"/>
</dbReference>
<protein>
    <submittedName>
        <fullName evidence="5">SRPBCC domain-containing protein</fullName>
    </submittedName>
</protein>
<name>A0A2K4DTE7_9STAP</name>
<accession>A0A2K4DTE7</accession>
<evidence type="ECO:0000259" key="2">
    <source>
        <dbReference type="Pfam" id="PF08327"/>
    </source>
</evidence>
<comment type="similarity">
    <text evidence="1">Belongs to the AHA1 family.</text>
</comment>
<proteinExistence type="inferred from homology"/>
<reference evidence="4" key="2">
    <citation type="submission" date="2018-03" db="EMBL/GenBank/DDBJ databases">
        <authorList>
            <person name="Naushad S."/>
        </authorList>
    </citation>
    <scope>NUCLEOTIDE SEQUENCE</scope>
    <source>
        <strain evidence="4">SNUC 1409</strain>
    </source>
</reference>
<dbReference type="Proteomes" id="UP000242088">
    <property type="component" value="Unassembled WGS sequence"/>
</dbReference>
<sequence>MTIEVKDNKIIFTRTFEASINEVFKAYTTKELFEQWFHPQSAKTKVFKFNVVEGGEAFFAIETSEHTSYTLTEYKTINQPYHIEYLDFFATPQGEKDTRLPGMQVYLDFEAQDGNRTTITSTSIFPTKEAAEGALNMGVEAGMNATLDQLDALLKNKKS</sequence>
<comment type="caution">
    <text evidence="5">The sequence shown here is derived from an EMBL/GenBank/DDBJ whole genome shotgun (WGS) entry which is preliminary data.</text>
</comment>
<dbReference type="InterPro" id="IPR013538">
    <property type="entry name" value="ASHA1/2-like_C"/>
</dbReference>
<dbReference type="EMBL" id="PYZI01000002">
    <property type="protein sequence ID" value="PTF15042.1"/>
    <property type="molecule type" value="Genomic_DNA"/>
</dbReference>
<evidence type="ECO:0000256" key="1">
    <source>
        <dbReference type="ARBA" id="ARBA00006817"/>
    </source>
</evidence>
<dbReference type="AlphaFoldDB" id="A0A2K4DTE7"/>
<evidence type="ECO:0000313" key="4">
    <source>
        <dbReference type="EMBL" id="PTF15042.1"/>
    </source>
</evidence>
<organism evidence="5 8">
    <name type="scientific">Staphylococcus devriesei</name>
    <dbReference type="NCBI Taxonomy" id="586733"/>
    <lineage>
        <taxon>Bacteria</taxon>
        <taxon>Bacillati</taxon>
        <taxon>Bacillota</taxon>
        <taxon>Bacilli</taxon>
        <taxon>Bacillales</taxon>
        <taxon>Staphylococcaceae</taxon>
        <taxon>Staphylococcus</taxon>
    </lineage>
</organism>
<dbReference type="InterPro" id="IPR023393">
    <property type="entry name" value="START-like_dom_sf"/>
</dbReference>
<dbReference type="SUPFAM" id="SSF55961">
    <property type="entry name" value="Bet v1-like"/>
    <property type="match status" value="1"/>
</dbReference>
<dbReference type="Pfam" id="PF08327">
    <property type="entry name" value="AHSA1"/>
    <property type="match status" value="1"/>
</dbReference>
<evidence type="ECO:0000313" key="6">
    <source>
        <dbReference type="Proteomes" id="UP000242088"/>
    </source>
</evidence>
<feature type="domain" description="Activator of Hsp90 ATPase homologue 1/2-like C-terminal" evidence="2">
    <location>
        <begin position="18"/>
        <end position="155"/>
    </location>
</feature>
<reference evidence="6 7" key="1">
    <citation type="journal article" date="2016" name="Front. Microbiol.">
        <title>Comprehensive Phylogenetic Analysis of Bovine Non-aureus Staphylococci Species Based on Whole-Genome Sequencing.</title>
        <authorList>
            <person name="Naushad S."/>
            <person name="Barkema H.W."/>
            <person name="Luby C."/>
            <person name="Condas L.A."/>
            <person name="Nobrega D.B."/>
            <person name="Carson D.A."/>
            <person name="De Buck J."/>
        </authorList>
    </citation>
    <scope>NUCLEOTIDE SEQUENCE [LARGE SCALE GENOMIC DNA]</scope>
    <source>
        <strain evidence="4 6">SNUC 1409</strain>
        <strain evidence="5 8">SNUC 4143</strain>
        <strain evidence="3 7">SNUC 761</strain>
    </source>
</reference>
<evidence type="ECO:0000313" key="7">
    <source>
        <dbReference type="Proteomes" id="UP000242547"/>
    </source>
</evidence>
<dbReference type="RefSeq" id="WP_103165702.1">
    <property type="nucleotide sequence ID" value="NZ_CP130489.1"/>
</dbReference>
<evidence type="ECO:0000313" key="3">
    <source>
        <dbReference type="EMBL" id="PTE74227.1"/>
    </source>
</evidence>
<dbReference type="GeneID" id="48887171"/>
<reference evidence="5" key="3">
    <citation type="submission" date="2018-03" db="EMBL/GenBank/DDBJ databases">
        <authorList>
            <person name="Keele B.F."/>
        </authorList>
    </citation>
    <scope>NUCLEOTIDE SEQUENCE</scope>
    <source>
        <strain evidence="5">SNUC 4143</strain>
        <strain evidence="3">SNUC 761</strain>
    </source>
</reference>
<keyword evidence="6" id="KW-1185">Reference proteome</keyword>
<dbReference type="Proteomes" id="UP000242547">
    <property type="component" value="Unassembled WGS sequence"/>
</dbReference>
<dbReference type="Proteomes" id="UP000243350">
    <property type="component" value="Unassembled WGS sequence"/>
</dbReference>
<dbReference type="OrthoDB" id="118413at2"/>
<dbReference type="EMBL" id="PYZL01000009">
    <property type="protein sequence ID" value="PTE74227.1"/>
    <property type="molecule type" value="Genomic_DNA"/>
</dbReference>
<gene>
    <name evidence="3" type="ORF">BUY44_02525</name>
    <name evidence="4" type="ORF">BUY47_03335</name>
    <name evidence="5" type="ORF">BUY48_02635</name>
</gene>
<evidence type="ECO:0000313" key="8">
    <source>
        <dbReference type="Proteomes" id="UP000243350"/>
    </source>
</evidence>
<dbReference type="Gene3D" id="3.30.530.20">
    <property type="match status" value="1"/>
</dbReference>
<evidence type="ECO:0000313" key="5">
    <source>
        <dbReference type="EMBL" id="PTF16374.1"/>
    </source>
</evidence>